<dbReference type="InterPro" id="IPR015424">
    <property type="entry name" value="PyrdxlP-dep_Trfase"/>
</dbReference>
<dbReference type="InterPro" id="IPR015422">
    <property type="entry name" value="PyrdxlP-dep_Trfase_small"/>
</dbReference>
<dbReference type="GO" id="GO:0008483">
    <property type="term" value="F:transaminase activity"/>
    <property type="evidence" value="ECO:0007669"/>
    <property type="project" value="UniProtKB-KW"/>
</dbReference>
<keyword evidence="2" id="KW-0032">Aminotransferase</keyword>
<evidence type="ECO:0000259" key="1">
    <source>
        <dbReference type="Pfam" id="PF00266"/>
    </source>
</evidence>
<evidence type="ECO:0000313" key="2">
    <source>
        <dbReference type="EMBL" id="KAB1117921.1"/>
    </source>
</evidence>
<dbReference type="Gene3D" id="3.40.640.10">
    <property type="entry name" value="Type I PLP-dependent aspartate aminotransferase-like (Major domain)"/>
    <property type="match status" value="1"/>
</dbReference>
<sequence length="581" mass="63779">MGVTGDATAASRNDELLARIRDGIIGEGEVLDCPYGPRRITYADYTASGRSLDFIEDAIREWVLPRYANTHTESSGTGLATGRLREDARQIIHDAVGGTDEHVVIFCGSGATAAVNKLIGILELRLPDAPSRRYDLQRHIPAEQRPVVFVGPYEHHSNELPWRETYADVVVIGADADGHIDQAELAVQLARYADRPLRIGSFSAASNVTGILSDADALAALLHAHGALSFWDYAAAGPYVPIRMGESKPGAGDSKDAVFLSPHKFVGGPQTPGVLVVRRDLIRNRVPTAPGGGTVAFVDPVSHRYLDDPVAREEGGTPAIVESIRAGLVFALKQAVSTDVIQAREERLWSRALHRWSDNPAIEVLGNPEARRLSIVSLRLRHGARYLHHNFVVALLNDLFGIQTRGGCSCAGPYGHRLLAIDTERSHAFRDEIGLGCEGIKPGWTRINFNYFISDTVADYLIDAVDLVARYGHRLLSDYRFDPRTGLWRHYEGPPRPPLRLADLNYLFGGGPTRPGRIERAGEDALTGYLREARDIFRTRKDSLDEGVTGLPDDFEALRWFHLPPACLGPVDRVRANSGRP</sequence>
<name>A0ABQ6ULB7_9ACTN</name>
<dbReference type="RefSeq" id="WP_145752072.1">
    <property type="nucleotide sequence ID" value="NZ_CP084582.1"/>
</dbReference>
<dbReference type="Pfam" id="PF00266">
    <property type="entry name" value="Aminotran_5"/>
    <property type="match status" value="1"/>
</dbReference>
<accession>A0ABQ6ULB7</accession>
<protein>
    <submittedName>
        <fullName evidence="2">Aminotransferase class V-fold PLP-dependent enzyme</fullName>
    </submittedName>
</protein>
<dbReference type="EMBL" id="WAAR01000016">
    <property type="protein sequence ID" value="KAB1117921.1"/>
    <property type="molecule type" value="Genomic_DNA"/>
</dbReference>
<dbReference type="PANTHER" id="PTHR43686">
    <property type="entry name" value="SULFURTRANSFERASE-RELATED"/>
    <property type="match status" value="1"/>
</dbReference>
<dbReference type="InterPro" id="IPR000192">
    <property type="entry name" value="Aminotrans_V_dom"/>
</dbReference>
<comment type="caution">
    <text evidence="2">The sequence shown here is derived from an EMBL/GenBank/DDBJ whole genome shotgun (WGS) entry which is preliminary data.</text>
</comment>
<dbReference type="Gene3D" id="3.90.1150.10">
    <property type="entry name" value="Aspartate Aminotransferase, domain 1"/>
    <property type="match status" value="1"/>
</dbReference>
<dbReference type="SUPFAM" id="SSF53383">
    <property type="entry name" value="PLP-dependent transferases"/>
    <property type="match status" value="1"/>
</dbReference>
<dbReference type="PANTHER" id="PTHR43686:SF1">
    <property type="entry name" value="AMINOTRAN_5 DOMAIN-CONTAINING PROTEIN"/>
    <property type="match status" value="1"/>
</dbReference>
<keyword evidence="3" id="KW-1185">Reference proteome</keyword>
<dbReference type="InterPro" id="IPR015421">
    <property type="entry name" value="PyrdxlP-dep_Trfase_major"/>
</dbReference>
<evidence type="ECO:0000313" key="3">
    <source>
        <dbReference type="Proteomes" id="UP000471364"/>
    </source>
</evidence>
<keyword evidence="2" id="KW-0808">Transferase</keyword>
<dbReference type="Proteomes" id="UP000471364">
    <property type="component" value="Unassembled WGS sequence"/>
</dbReference>
<feature type="domain" description="Aminotransferase class V" evidence="1">
    <location>
        <begin position="42"/>
        <end position="418"/>
    </location>
</feature>
<gene>
    <name evidence="2" type="ORF">F6X54_05615</name>
</gene>
<proteinExistence type="predicted"/>
<reference evidence="2 3" key="1">
    <citation type="submission" date="2019-09" db="EMBL/GenBank/DDBJ databases">
        <title>High taxonomic diversity of Micromonospora strains isolated from Medicago sativa nodules in different geographical locations.</title>
        <authorList>
            <person name="Martinez-Hidalgo P."/>
            <person name="Flores-Felix J.D."/>
            <person name="Velazquez E."/>
            <person name="Brau L."/>
            <person name="Trujillo M.E."/>
            <person name="Martinez-Molina E."/>
        </authorList>
    </citation>
    <scope>NUCLEOTIDE SEQUENCE [LARGE SCALE GENOMIC DNA]</scope>
    <source>
        <strain evidence="2 3">ALFB5</strain>
    </source>
</reference>
<organism evidence="2 3">
    <name type="scientific">Micromonospora aurantiaca</name>
    <name type="common">nom. illeg.</name>
    <dbReference type="NCBI Taxonomy" id="47850"/>
    <lineage>
        <taxon>Bacteria</taxon>
        <taxon>Bacillati</taxon>
        <taxon>Actinomycetota</taxon>
        <taxon>Actinomycetes</taxon>
        <taxon>Micromonosporales</taxon>
        <taxon>Micromonosporaceae</taxon>
        <taxon>Micromonospora</taxon>
    </lineage>
</organism>